<dbReference type="Proteomes" id="UP000018440">
    <property type="component" value="Unassembled WGS sequence"/>
</dbReference>
<reference evidence="2 3" key="1">
    <citation type="submission" date="2013-02" db="EMBL/GenBank/DDBJ databases">
        <title>The Genome Sequence of Acinetobacter schindleri CIP 107287.</title>
        <authorList>
            <consortium name="The Broad Institute Genome Sequencing Platform"/>
            <consortium name="The Broad Institute Genome Sequencing Center for Infectious Disease"/>
            <person name="Cerqueira G."/>
            <person name="Feldgarden M."/>
            <person name="Courvalin P."/>
            <person name="Perichon B."/>
            <person name="Grillot-Courvalin C."/>
            <person name="Clermont D."/>
            <person name="Rocha E."/>
            <person name="Yoon E.-J."/>
            <person name="Nemec A."/>
            <person name="Walker B."/>
            <person name="Young S.K."/>
            <person name="Zeng Q."/>
            <person name="Gargeya S."/>
            <person name="Fitzgerald M."/>
            <person name="Haas B."/>
            <person name="Abouelleil A."/>
            <person name="Alvarado L."/>
            <person name="Arachchi H.M."/>
            <person name="Berlin A.M."/>
            <person name="Chapman S.B."/>
            <person name="Dewar J."/>
            <person name="Goldberg J."/>
            <person name="Griggs A."/>
            <person name="Gujja S."/>
            <person name="Hansen M."/>
            <person name="Howarth C."/>
            <person name="Imamovic A."/>
            <person name="Larimer J."/>
            <person name="McCowan C."/>
            <person name="Murphy C."/>
            <person name="Neiman D."/>
            <person name="Pearson M."/>
            <person name="Priest M."/>
            <person name="Roberts A."/>
            <person name="Saif S."/>
            <person name="Shea T."/>
            <person name="Sisk P."/>
            <person name="Sykes S."/>
            <person name="Wortman J."/>
            <person name="Nusbaum C."/>
            <person name="Birren B."/>
        </authorList>
    </citation>
    <scope>NUCLEOTIDE SEQUENCE [LARGE SCALE GENOMIC DNA]</scope>
    <source>
        <strain evidence="2 3">CIP 107287</strain>
    </source>
</reference>
<protein>
    <submittedName>
        <fullName evidence="2">Uncharacterized protein</fullName>
    </submittedName>
</protein>
<name>N9AKY0_9GAMM</name>
<organism evidence="2 3">
    <name type="scientific">Acinetobacter schindleri CIP 107287</name>
    <dbReference type="NCBI Taxonomy" id="1217988"/>
    <lineage>
        <taxon>Bacteria</taxon>
        <taxon>Pseudomonadati</taxon>
        <taxon>Pseudomonadota</taxon>
        <taxon>Gammaproteobacteria</taxon>
        <taxon>Moraxellales</taxon>
        <taxon>Moraxellaceae</taxon>
        <taxon>Acinetobacter</taxon>
    </lineage>
</organism>
<dbReference type="PATRIC" id="fig|1217988.3.peg.1437"/>
<dbReference type="HOGENOM" id="CLU_219276_0_0_6"/>
<keyword evidence="1" id="KW-0812">Transmembrane</keyword>
<sequence length="39" mass="4629">MTYLTALVLSLFIFALIVVWSLIEIYLDMRKEENLEHEA</sequence>
<proteinExistence type="predicted"/>
<gene>
    <name evidence="2" type="ORF">F955_01490</name>
</gene>
<dbReference type="EMBL" id="APPQ01000025">
    <property type="protein sequence ID" value="ENV44698.1"/>
    <property type="molecule type" value="Genomic_DNA"/>
</dbReference>
<dbReference type="AlphaFoldDB" id="N9AKY0"/>
<comment type="caution">
    <text evidence="2">The sequence shown here is derived from an EMBL/GenBank/DDBJ whole genome shotgun (WGS) entry which is preliminary data.</text>
</comment>
<evidence type="ECO:0000313" key="3">
    <source>
        <dbReference type="Proteomes" id="UP000018440"/>
    </source>
</evidence>
<keyword evidence="1" id="KW-0472">Membrane</keyword>
<accession>N9AKY0</accession>
<evidence type="ECO:0000313" key="2">
    <source>
        <dbReference type="EMBL" id="ENV44698.1"/>
    </source>
</evidence>
<feature type="transmembrane region" description="Helical" evidence="1">
    <location>
        <begin position="6"/>
        <end position="27"/>
    </location>
</feature>
<evidence type="ECO:0000256" key="1">
    <source>
        <dbReference type="SAM" id="Phobius"/>
    </source>
</evidence>
<keyword evidence="1" id="KW-1133">Transmembrane helix</keyword>